<dbReference type="Gene3D" id="3.40.50.2300">
    <property type="match status" value="2"/>
</dbReference>
<proteinExistence type="predicted"/>
<feature type="domain" description="PAS" evidence="4">
    <location>
        <begin position="278"/>
        <end position="319"/>
    </location>
</feature>
<dbReference type="SUPFAM" id="SSF55874">
    <property type="entry name" value="ATPase domain of HSP90 chaperone/DNA topoisomerase II/histidine kinase"/>
    <property type="match status" value="1"/>
</dbReference>
<dbReference type="InterPro" id="IPR001610">
    <property type="entry name" value="PAC"/>
</dbReference>
<dbReference type="InterPro" id="IPR004358">
    <property type="entry name" value="Sig_transdc_His_kin-like_C"/>
</dbReference>
<evidence type="ECO:0000259" key="5">
    <source>
        <dbReference type="PROSITE" id="PS50113"/>
    </source>
</evidence>
<dbReference type="InterPro" id="IPR003594">
    <property type="entry name" value="HATPase_dom"/>
</dbReference>
<evidence type="ECO:0000259" key="4">
    <source>
        <dbReference type="PROSITE" id="PS50112"/>
    </source>
</evidence>
<dbReference type="GO" id="GO:0005524">
    <property type="term" value="F:ATP binding"/>
    <property type="evidence" value="ECO:0007669"/>
    <property type="project" value="UniProtKB-KW"/>
</dbReference>
<dbReference type="InterPro" id="IPR035965">
    <property type="entry name" value="PAS-like_dom_sf"/>
</dbReference>
<dbReference type="PROSITE" id="PS50110">
    <property type="entry name" value="RESPONSE_REGULATORY"/>
    <property type="match status" value="2"/>
</dbReference>
<dbReference type="Pfam" id="PF00072">
    <property type="entry name" value="Response_reg"/>
    <property type="match status" value="2"/>
</dbReference>
<dbReference type="InterPro" id="IPR001789">
    <property type="entry name" value="Sig_transdc_resp-reg_receiver"/>
</dbReference>
<dbReference type="InterPro" id="IPR005467">
    <property type="entry name" value="His_kinase_dom"/>
</dbReference>
<feature type="domain" description="Response regulatory" evidence="3">
    <location>
        <begin position="661"/>
        <end position="777"/>
    </location>
</feature>
<dbReference type="Pfam" id="PF02518">
    <property type="entry name" value="HATPase_c"/>
    <property type="match status" value="1"/>
</dbReference>
<dbReference type="Gene3D" id="3.30.565.10">
    <property type="entry name" value="Histidine kinase-like ATPase, C-terminal domain"/>
    <property type="match status" value="1"/>
</dbReference>
<dbReference type="Gene3D" id="3.30.450.20">
    <property type="entry name" value="PAS domain"/>
    <property type="match status" value="2"/>
</dbReference>
<dbReference type="InterPro" id="IPR011006">
    <property type="entry name" value="CheY-like_superfamily"/>
</dbReference>
<dbReference type="SMART" id="SM00388">
    <property type="entry name" value="HisKA"/>
    <property type="match status" value="1"/>
</dbReference>
<organism evidence="6">
    <name type="scientific">hydrothermal vent metagenome</name>
    <dbReference type="NCBI Taxonomy" id="652676"/>
    <lineage>
        <taxon>unclassified sequences</taxon>
        <taxon>metagenomes</taxon>
        <taxon>ecological metagenomes</taxon>
    </lineage>
</organism>
<dbReference type="InterPro" id="IPR003661">
    <property type="entry name" value="HisK_dim/P_dom"/>
</dbReference>
<feature type="domain" description="Response regulatory" evidence="3">
    <location>
        <begin position="22"/>
        <end position="138"/>
    </location>
</feature>
<feature type="domain" description="PAC" evidence="5">
    <location>
        <begin position="351"/>
        <end position="403"/>
    </location>
</feature>
<dbReference type="EMBL" id="UOEZ01000038">
    <property type="protein sequence ID" value="VAW36240.1"/>
    <property type="molecule type" value="Genomic_DNA"/>
</dbReference>
<dbReference type="InterPro" id="IPR000700">
    <property type="entry name" value="PAS-assoc_C"/>
</dbReference>
<evidence type="ECO:0000256" key="1">
    <source>
        <dbReference type="ARBA" id="ARBA00022553"/>
    </source>
</evidence>
<dbReference type="SUPFAM" id="SSF55785">
    <property type="entry name" value="PYP-like sensor domain (PAS domain)"/>
    <property type="match status" value="2"/>
</dbReference>
<feature type="domain" description="Histidine kinase" evidence="2">
    <location>
        <begin position="416"/>
        <end position="638"/>
    </location>
</feature>
<feature type="domain" description="PAC" evidence="5">
    <location>
        <begin position="225"/>
        <end position="277"/>
    </location>
</feature>
<dbReference type="PANTHER" id="PTHR43065">
    <property type="entry name" value="SENSOR HISTIDINE KINASE"/>
    <property type="match status" value="1"/>
</dbReference>
<gene>
    <name evidence="6" type="ORF">MNBD_DELTA02-9</name>
</gene>
<dbReference type="CDD" id="cd00130">
    <property type="entry name" value="PAS"/>
    <property type="match status" value="2"/>
</dbReference>
<dbReference type="InterPro" id="IPR036097">
    <property type="entry name" value="HisK_dim/P_sf"/>
</dbReference>
<dbReference type="Pfam" id="PF13426">
    <property type="entry name" value="PAS_9"/>
    <property type="match status" value="2"/>
</dbReference>
<dbReference type="AlphaFoldDB" id="A0A3B0V5R8"/>
<dbReference type="SMART" id="SM00448">
    <property type="entry name" value="REC"/>
    <property type="match status" value="2"/>
</dbReference>
<feature type="domain" description="PAS" evidence="4">
    <location>
        <begin position="152"/>
        <end position="210"/>
    </location>
</feature>
<dbReference type="SMART" id="SM00387">
    <property type="entry name" value="HATPase_c"/>
    <property type="match status" value="1"/>
</dbReference>
<dbReference type="NCBIfam" id="TIGR00229">
    <property type="entry name" value="sensory_box"/>
    <property type="match status" value="2"/>
</dbReference>
<dbReference type="InterPro" id="IPR000014">
    <property type="entry name" value="PAS"/>
</dbReference>
<reference evidence="6" key="1">
    <citation type="submission" date="2018-06" db="EMBL/GenBank/DDBJ databases">
        <authorList>
            <person name="Zhirakovskaya E."/>
        </authorList>
    </citation>
    <scope>NUCLEOTIDE SEQUENCE</scope>
</reference>
<dbReference type="PROSITE" id="PS50113">
    <property type="entry name" value="PAC"/>
    <property type="match status" value="2"/>
</dbReference>
<dbReference type="GO" id="GO:0006355">
    <property type="term" value="P:regulation of DNA-templated transcription"/>
    <property type="evidence" value="ECO:0007669"/>
    <property type="project" value="InterPro"/>
</dbReference>
<dbReference type="Gene3D" id="1.10.287.130">
    <property type="match status" value="1"/>
</dbReference>
<dbReference type="SMART" id="SM00086">
    <property type="entry name" value="PAC"/>
    <property type="match status" value="2"/>
</dbReference>
<dbReference type="SUPFAM" id="SSF52172">
    <property type="entry name" value="CheY-like"/>
    <property type="match status" value="2"/>
</dbReference>
<evidence type="ECO:0000259" key="3">
    <source>
        <dbReference type="PROSITE" id="PS50110"/>
    </source>
</evidence>
<dbReference type="PROSITE" id="PS50112">
    <property type="entry name" value="PAS"/>
    <property type="match status" value="2"/>
</dbReference>
<dbReference type="SUPFAM" id="SSF47384">
    <property type="entry name" value="Homodimeric domain of signal transducing histidine kinase"/>
    <property type="match status" value="1"/>
</dbReference>
<dbReference type="SMART" id="SM00091">
    <property type="entry name" value="PAS"/>
    <property type="match status" value="2"/>
</dbReference>
<dbReference type="CDD" id="cd00082">
    <property type="entry name" value="HisKA"/>
    <property type="match status" value="1"/>
</dbReference>
<protein>
    <submittedName>
        <fullName evidence="6">Uncharacterized protein</fullName>
    </submittedName>
</protein>
<name>A0A3B0V5R8_9ZZZZ</name>
<evidence type="ECO:0000313" key="6">
    <source>
        <dbReference type="EMBL" id="VAW36240.1"/>
    </source>
</evidence>
<dbReference type="GO" id="GO:0000155">
    <property type="term" value="F:phosphorelay sensor kinase activity"/>
    <property type="evidence" value="ECO:0007669"/>
    <property type="project" value="InterPro"/>
</dbReference>
<evidence type="ECO:0000259" key="2">
    <source>
        <dbReference type="PROSITE" id="PS50109"/>
    </source>
</evidence>
<dbReference type="PROSITE" id="PS50109">
    <property type="entry name" value="HIS_KIN"/>
    <property type="match status" value="1"/>
</dbReference>
<dbReference type="PRINTS" id="PR00344">
    <property type="entry name" value="BCTRLSENSOR"/>
</dbReference>
<dbReference type="CDD" id="cd00156">
    <property type="entry name" value="REC"/>
    <property type="match status" value="1"/>
</dbReference>
<dbReference type="PANTHER" id="PTHR43065:SF42">
    <property type="entry name" value="TWO-COMPONENT SENSOR PPRA"/>
    <property type="match status" value="1"/>
</dbReference>
<sequence>MLRGGKIKYNCKSEESLRGLLRVLIVEDSEDDLELLLRELRRGGYEPVYRCVDSFKAMTHALEREKWDIVISDFEMPSFSGLAALALLGSMKLDLPFIVVSGAVDEEKIVEVMRAHASDYIMKGNLSRLNSAVERELREACKRRAYRRTEEDLRKLSMAVEQSPSTVVITDLNGNIEYVNPKFTELTGYSYHETIGRTPGMLNSGRHPDEFYEELWNTILAGNTWQGELQNRKKNGELYWENTTISPIINEEGETTHFIAVKEDITARKLAEQELIESELRYRTLFEELKDAVFVRSSEGRFLDINPAGVELFGYASRQEMMALDFATDIYVNPENLSSFEDGIDKMGFVRDFEAVMKRKDGSEITTNVTATAIRDGSGHVTGYRAVLRDMTGFKTLERKVVEAQKMEAIGALAGGVAHDFNNILTAIILYAGGAIEKLDDSEPEVTADINEVLKAAYRATDLTRQLLIFGRKQKVEFRALTVNSVLEGVVKMIGRLIGEDISLVLDLTEDIRIIMADKCNLEQVILNLVVNARDVMPEGGAIVLRTTNVTIDEAGARATPEASPGDFICLSVEDSGEGIDKDTCQHIFEPFYTTKEKGSGLGLAVVHGIVKRHGGWITVDTDRPAGTTFNVYLPAASVQKAPQEEESGLLFDDFHGSDEKILLVEDDKEVRIPTYRILTECGYAVQEAASADEALAIFEREEGDFDLLFSDVILTGKSGLYLADELSGRNPSMGVLLTSGHIGNKSQWPAIKERGLDFISKPYSVVDLLSAIKGSLLLPEINPEAGLLGQGDR</sequence>
<keyword evidence="1" id="KW-0597">Phosphoprotein</keyword>
<dbReference type="InterPro" id="IPR036890">
    <property type="entry name" value="HATPase_C_sf"/>
</dbReference>
<accession>A0A3B0V5R8</accession>